<sequence>MNELHNVVSHNIDLPIDDKSNDEKQTETNPIDDVEAISMVMETVAKEAEGMEECNKGQAYQHQESSGQLGDKCEVVISNDLMVQESEGQDVVDKTNSETTLIEVRGDVSSLYLGNKEYGLSNIDHANGGIGITGDVQDLGGQDLPIDDKSNDEKKTKTNPLDDAEDISMVMETVSKEAAISPRT</sequence>
<feature type="region of interest" description="Disordered" evidence="1">
    <location>
        <begin position="133"/>
        <end position="164"/>
    </location>
</feature>
<reference evidence="3" key="1">
    <citation type="journal article" date="2023" name="Proc. Natl. Acad. Sci. U.S.A.">
        <title>Genomic and structural basis for evolution of tropane alkaloid biosynthesis.</title>
        <authorList>
            <person name="Wanga Y.-J."/>
            <person name="Taina T."/>
            <person name="Yua J.-Y."/>
            <person name="Lia J."/>
            <person name="Xua B."/>
            <person name="Chenc J."/>
            <person name="D'Auriad J.C."/>
            <person name="Huanga J.-P."/>
            <person name="Huanga S.-X."/>
        </authorList>
    </citation>
    <scope>NUCLEOTIDE SEQUENCE [LARGE SCALE GENOMIC DNA]</scope>
    <source>
        <strain evidence="3">cv. KIB-2019</strain>
    </source>
</reference>
<dbReference type="EMBL" id="JAJAGQ010000008">
    <property type="protein sequence ID" value="KAJ8556551.1"/>
    <property type="molecule type" value="Genomic_DNA"/>
</dbReference>
<proteinExistence type="predicted"/>
<gene>
    <name evidence="2" type="ORF">K7X08_035726</name>
</gene>
<feature type="region of interest" description="Disordered" evidence="1">
    <location>
        <begin position="1"/>
        <end position="32"/>
    </location>
</feature>
<dbReference type="AlphaFoldDB" id="A0A9Q1RI08"/>
<feature type="compositionally biased region" description="Basic and acidic residues" evidence="1">
    <location>
        <begin position="16"/>
        <end position="26"/>
    </location>
</feature>
<comment type="caution">
    <text evidence="2">The sequence shown here is derived from an EMBL/GenBank/DDBJ whole genome shotgun (WGS) entry which is preliminary data.</text>
</comment>
<feature type="compositionally biased region" description="Basic and acidic residues" evidence="1">
    <location>
        <begin position="146"/>
        <end position="156"/>
    </location>
</feature>
<accession>A0A9Q1RI08</accession>
<evidence type="ECO:0000313" key="2">
    <source>
        <dbReference type="EMBL" id="KAJ8556551.1"/>
    </source>
</evidence>
<evidence type="ECO:0000256" key="1">
    <source>
        <dbReference type="SAM" id="MobiDB-lite"/>
    </source>
</evidence>
<keyword evidence="3" id="KW-1185">Reference proteome</keyword>
<dbReference type="Proteomes" id="UP001152561">
    <property type="component" value="Unassembled WGS sequence"/>
</dbReference>
<evidence type="ECO:0000313" key="3">
    <source>
        <dbReference type="Proteomes" id="UP001152561"/>
    </source>
</evidence>
<name>A0A9Q1RI08_9SOLA</name>
<organism evidence="2 3">
    <name type="scientific">Anisodus acutangulus</name>
    <dbReference type="NCBI Taxonomy" id="402998"/>
    <lineage>
        <taxon>Eukaryota</taxon>
        <taxon>Viridiplantae</taxon>
        <taxon>Streptophyta</taxon>
        <taxon>Embryophyta</taxon>
        <taxon>Tracheophyta</taxon>
        <taxon>Spermatophyta</taxon>
        <taxon>Magnoliopsida</taxon>
        <taxon>eudicotyledons</taxon>
        <taxon>Gunneridae</taxon>
        <taxon>Pentapetalae</taxon>
        <taxon>asterids</taxon>
        <taxon>lamiids</taxon>
        <taxon>Solanales</taxon>
        <taxon>Solanaceae</taxon>
        <taxon>Solanoideae</taxon>
        <taxon>Hyoscyameae</taxon>
        <taxon>Anisodus</taxon>
    </lineage>
</organism>
<protein>
    <submittedName>
        <fullName evidence="2">Uncharacterized protein</fullName>
    </submittedName>
</protein>